<comment type="caution">
    <text evidence="2">The sequence shown here is derived from an EMBL/GenBank/DDBJ whole genome shotgun (WGS) entry which is preliminary data.</text>
</comment>
<sequence>MQLRNTFTVTAPVDALWDVLNDVERFAPYIPGFVLTEADGDRYRGRMKIKVGAVTVQYDVDITVVERDAVARTVKAVAAGRERRGAGTMRADVTGSLAARGGVTEATITTDLDVTGRVAQFGRNILAEVAGRLLTKFADDLEKKVLADPGPEPAAPNQSQSQSATVGTEPVDLVEVAGASVAKRFVPAGLALVMAVALYRIFRGGR</sequence>
<dbReference type="SUPFAM" id="SSF55961">
    <property type="entry name" value="Bet v1-like"/>
    <property type="match status" value="1"/>
</dbReference>
<reference evidence="2 3" key="1">
    <citation type="submission" date="2020-04" db="EMBL/GenBank/DDBJ databases">
        <authorList>
            <person name="Klaysubun C."/>
            <person name="Duangmal K."/>
            <person name="Lipun K."/>
        </authorList>
    </citation>
    <scope>NUCLEOTIDE SEQUENCE [LARGE SCALE GENOMIC DNA]</scope>
    <source>
        <strain evidence="2 3">DSM 45300</strain>
    </source>
</reference>
<keyword evidence="3" id="KW-1185">Reference proteome</keyword>
<dbReference type="PANTHER" id="PTHR38588">
    <property type="entry name" value="BLL0334 PROTEIN"/>
    <property type="match status" value="1"/>
</dbReference>
<dbReference type="Proteomes" id="UP000586918">
    <property type="component" value="Unassembled WGS sequence"/>
</dbReference>
<evidence type="ECO:0000313" key="2">
    <source>
        <dbReference type="EMBL" id="NMH92022.1"/>
    </source>
</evidence>
<name>A0A848DH69_9PSEU</name>
<accession>A0A848DH69</accession>
<feature type="compositionally biased region" description="Polar residues" evidence="1">
    <location>
        <begin position="156"/>
        <end position="166"/>
    </location>
</feature>
<dbReference type="CDD" id="cd07823">
    <property type="entry name" value="SRPBCC_5"/>
    <property type="match status" value="1"/>
</dbReference>
<protein>
    <submittedName>
        <fullName evidence="2">SRPBCC family protein</fullName>
    </submittedName>
</protein>
<dbReference type="RefSeq" id="WP_169412665.1">
    <property type="nucleotide sequence ID" value="NZ_JAAXKZ010000029.1"/>
</dbReference>
<dbReference type="EMBL" id="JAAXKZ010000029">
    <property type="protein sequence ID" value="NMH92022.1"/>
    <property type="molecule type" value="Genomic_DNA"/>
</dbReference>
<organism evidence="2 3">
    <name type="scientific">Pseudonocardia bannensis</name>
    <dbReference type="NCBI Taxonomy" id="630973"/>
    <lineage>
        <taxon>Bacteria</taxon>
        <taxon>Bacillati</taxon>
        <taxon>Actinomycetota</taxon>
        <taxon>Actinomycetes</taxon>
        <taxon>Pseudonocardiales</taxon>
        <taxon>Pseudonocardiaceae</taxon>
        <taxon>Pseudonocardia</taxon>
    </lineage>
</organism>
<evidence type="ECO:0000256" key="1">
    <source>
        <dbReference type="SAM" id="MobiDB-lite"/>
    </source>
</evidence>
<dbReference type="PANTHER" id="PTHR38588:SF1">
    <property type="entry name" value="BLL0334 PROTEIN"/>
    <property type="match status" value="1"/>
</dbReference>
<proteinExistence type="predicted"/>
<evidence type="ECO:0000313" key="3">
    <source>
        <dbReference type="Proteomes" id="UP000586918"/>
    </source>
</evidence>
<dbReference type="AlphaFoldDB" id="A0A848DH69"/>
<feature type="region of interest" description="Disordered" evidence="1">
    <location>
        <begin position="147"/>
        <end position="167"/>
    </location>
</feature>
<dbReference type="InterPro" id="IPR023393">
    <property type="entry name" value="START-like_dom_sf"/>
</dbReference>
<dbReference type="Pfam" id="PF06240">
    <property type="entry name" value="COXG"/>
    <property type="match status" value="1"/>
</dbReference>
<gene>
    <name evidence="2" type="ORF">HF519_10650</name>
</gene>
<dbReference type="InterPro" id="IPR010419">
    <property type="entry name" value="CO_DH_gsu"/>
</dbReference>
<dbReference type="Gene3D" id="3.30.530.20">
    <property type="match status" value="1"/>
</dbReference>